<evidence type="ECO:0000313" key="1">
    <source>
        <dbReference type="EMBL" id="CAN0307775.1"/>
    </source>
</evidence>
<sequence length="105" mass="10885">MVGGPPTARIPPLTSAIMRALTGIDLQNDGPTIGRRCPPNFAGDKQMGSENRAFEPIRSSTCLPWFGAGKAADGRLSLPPAHSPGARPFPSPSGSLLGTHLVPTD</sequence>
<evidence type="ECO:0000313" key="2">
    <source>
        <dbReference type="Proteomes" id="UP001162501"/>
    </source>
</evidence>
<dbReference type="EMBL" id="OX596109">
    <property type="protein sequence ID" value="CAN0307775.1"/>
    <property type="molecule type" value="Genomic_DNA"/>
</dbReference>
<reference evidence="1" key="2">
    <citation type="submission" date="2025-03" db="EMBL/GenBank/DDBJ databases">
        <authorList>
            <consortium name="ELIXIR-Norway"/>
            <consortium name="Elixir Norway"/>
        </authorList>
    </citation>
    <scope>NUCLEOTIDE SEQUENCE</scope>
</reference>
<organism evidence="1 2">
    <name type="scientific">Rangifer tarandus platyrhynchus</name>
    <name type="common">Svalbard reindeer</name>
    <dbReference type="NCBI Taxonomy" id="3082113"/>
    <lineage>
        <taxon>Eukaryota</taxon>
        <taxon>Metazoa</taxon>
        <taxon>Chordata</taxon>
        <taxon>Craniata</taxon>
        <taxon>Vertebrata</taxon>
        <taxon>Euteleostomi</taxon>
        <taxon>Mammalia</taxon>
        <taxon>Eutheria</taxon>
        <taxon>Laurasiatheria</taxon>
        <taxon>Artiodactyla</taxon>
        <taxon>Ruminantia</taxon>
        <taxon>Pecora</taxon>
        <taxon>Cervidae</taxon>
        <taxon>Odocoileinae</taxon>
        <taxon>Rangifer</taxon>
    </lineage>
</organism>
<accession>A0AC59Z8V6</accession>
<proteinExistence type="predicted"/>
<name>A0AC59Z8V6_RANTA</name>
<gene>
    <name evidence="1" type="ORF">MRATA1EN22A_LOCUS15353</name>
</gene>
<reference evidence="1" key="1">
    <citation type="submission" date="2023-05" db="EMBL/GenBank/DDBJ databases">
        <authorList>
            <consortium name="ELIXIR-Norway"/>
        </authorList>
    </citation>
    <scope>NUCLEOTIDE SEQUENCE</scope>
</reference>
<protein>
    <submittedName>
        <fullName evidence="1">Uncharacterized protein</fullName>
    </submittedName>
</protein>
<dbReference type="Proteomes" id="UP001162501">
    <property type="component" value="Chromosome 25"/>
</dbReference>